<gene>
    <name evidence="2" type="ORF">ACFSDE_16715</name>
</gene>
<keyword evidence="3" id="KW-1185">Reference proteome</keyword>
<reference evidence="3" key="1">
    <citation type="journal article" date="2019" name="Int. J. Syst. Evol. Microbiol.">
        <title>The Global Catalogue of Microorganisms (GCM) 10K type strain sequencing project: providing services to taxonomists for standard genome sequencing and annotation.</title>
        <authorList>
            <consortium name="The Broad Institute Genomics Platform"/>
            <consortium name="The Broad Institute Genome Sequencing Center for Infectious Disease"/>
            <person name="Wu L."/>
            <person name="Ma J."/>
        </authorList>
    </citation>
    <scope>NUCLEOTIDE SEQUENCE [LARGE SCALE GENOMIC DNA]</scope>
    <source>
        <strain evidence="3">CGMCC 1.12477</strain>
    </source>
</reference>
<accession>A0ABW4TPW2</accession>
<evidence type="ECO:0000313" key="3">
    <source>
        <dbReference type="Proteomes" id="UP001597351"/>
    </source>
</evidence>
<dbReference type="RefSeq" id="WP_343920511.1">
    <property type="nucleotide sequence ID" value="NZ_BAAAJT010000002.1"/>
</dbReference>
<feature type="region of interest" description="Disordered" evidence="1">
    <location>
        <begin position="17"/>
        <end position="50"/>
    </location>
</feature>
<protein>
    <submittedName>
        <fullName evidence="2">Uncharacterized protein</fullName>
    </submittedName>
</protein>
<proteinExistence type="predicted"/>
<feature type="compositionally biased region" description="Low complexity" evidence="1">
    <location>
        <begin position="22"/>
        <end position="50"/>
    </location>
</feature>
<dbReference type="EMBL" id="JBHUGD010000003">
    <property type="protein sequence ID" value="MFD1948448.1"/>
    <property type="molecule type" value="Genomic_DNA"/>
</dbReference>
<sequence length="321" mass="34306">MRTVVATALLVVCLGGRGNEQTASPSDPADPSASSPSATATASATASADPEPAWRAEYWHDVAVEVPGDWWFGSAPLRLPQAGDVDLYCGWGATYSPAGDRAGPREAMRVQPGYVGRPVPLDDTCENVAQSASVPVEPYLWFDSPFPIGVRRLAEGWVEQTWELEGTRMTVATTDDEVRRHVVGSAVGGATCLANRGDLLDPSSEVVPPEDEEDLVCAYRRERGEAWLTYATPLDRERAQRFVAAFDAAPDQDLPAGRACDLGGDDEWVVVQVAGTAYVVRPQLHGCPHVQGDGRTVGLTEALVEPWSTGGVPAVLLSRQP</sequence>
<dbReference type="Proteomes" id="UP001597351">
    <property type="component" value="Unassembled WGS sequence"/>
</dbReference>
<organism evidence="2 3">
    <name type="scientific">Nocardioides aestuarii</name>
    <dbReference type="NCBI Taxonomy" id="252231"/>
    <lineage>
        <taxon>Bacteria</taxon>
        <taxon>Bacillati</taxon>
        <taxon>Actinomycetota</taxon>
        <taxon>Actinomycetes</taxon>
        <taxon>Propionibacteriales</taxon>
        <taxon>Nocardioidaceae</taxon>
        <taxon>Nocardioides</taxon>
    </lineage>
</organism>
<name>A0ABW4TPW2_9ACTN</name>
<comment type="caution">
    <text evidence="2">The sequence shown here is derived from an EMBL/GenBank/DDBJ whole genome shotgun (WGS) entry which is preliminary data.</text>
</comment>
<evidence type="ECO:0000313" key="2">
    <source>
        <dbReference type="EMBL" id="MFD1948448.1"/>
    </source>
</evidence>
<evidence type="ECO:0000256" key="1">
    <source>
        <dbReference type="SAM" id="MobiDB-lite"/>
    </source>
</evidence>